<evidence type="ECO:0000259" key="4">
    <source>
        <dbReference type="PROSITE" id="PS50949"/>
    </source>
</evidence>
<dbReference type="RefSeq" id="WP_422822193.1">
    <property type="nucleotide sequence ID" value="NZ_FQZP01000003.1"/>
</dbReference>
<evidence type="ECO:0000256" key="3">
    <source>
        <dbReference type="ARBA" id="ARBA00023163"/>
    </source>
</evidence>
<dbReference type="PRINTS" id="PR00035">
    <property type="entry name" value="HTHGNTR"/>
</dbReference>
<feature type="domain" description="HTH gntR-type" evidence="4">
    <location>
        <begin position="23"/>
        <end position="91"/>
    </location>
</feature>
<dbReference type="GO" id="GO:0003677">
    <property type="term" value="F:DNA binding"/>
    <property type="evidence" value="ECO:0007669"/>
    <property type="project" value="UniProtKB-KW"/>
</dbReference>
<dbReference type="PANTHER" id="PTHR38445:SF9">
    <property type="entry name" value="HTH-TYPE TRANSCRIPTIONAL REPRESSOR YTRA"/>
    <property type="match status" value="1"/>
</dbReference>
<evidence type="ECO:0000256" key="1">
    <source>
        <dbReference type="ARBA" id="ARBA00023015"/>
    </source>
</evidence>
<keyword evidence="1" id="KW-0805">Transcription regulation</keyword>
<dbReference type="Gene3D" id="1.10.10.10">
    <property type="entry name" value="Winged helix-like DNA-binding domain superfamily/Winged helix DNA-binding domain"/>
    <property type="match status" value="1"/>
</dbReference>
<dbReference type="InterPro" id="IPR036388">
    <property type="entry name" value="WH-like_DNA-bd_sf"/>
</dbReference>
<dbReference type="PANTHER" id="PTHR38445">
    <property type="entry name" value="HTH-TYPE TRANSCRIPTIONAL REPRESSOR YTRA"/>
    <property type="match status" value="1"/>
</dbReference>
<keyword evidence="3" id="KW-0804">Transcription</keyword>
<dbReference type="PROSITE" id="PS50949">
    <property type="entry name" value="HTH_GNTR"/>
    <property type="match status" value="1"/>
</dbReference>
<dbReference type="GO" id="GO:0003700">
    <property type="term" value="F:DNA-binding transcription factor activity"/>
    <property type="evidence" value="ECO:0007669"/>
    <property type="project" value="InterPro"/>
</dbReference>
<evidence type="ECO:0000313" key="6">
    <source>
        <dbReference type="Proteomes" id="UP000324781"/>
    </source>
</evidence>
<dbReference type="SUPFAM" id="SSF46785">
    <property type="entry name" value="Winged helix' DNA-binding domain"/>
    <property type="match status" value="1"/>
</dbReference>
<gene>
    <name evidence="5" type="ORF">SAMN05444373_1003129</name>
</gene>
<dbReference type="Pfam" id="PF00392">
    <property type="entry name" value="GntR"/>
    <property type="match status" value="1"/>
</dbReference>
<name>A0A1M6BUG9_9FIRM</name>
<dbReference type="CDD" id="cd07377">
    <property type="entry name" value="WHTH_GntR"/>
    <property type="match status" value="1"/>
</dbReference>
<evidence type="ECO:0000313" key="5">
    <source>
        <dbReference type="EMBL" id="SHI52405.1"/>
    </source>
</evidence>
<dbReference type="InterPro" id="IPR036390">
    <property type="entry name" value="WH_DNA-bd_sf"/>
</dbReference>
<sequence length="142" mass="16067">MLFRDLRREGGIAIIIIDVRSPKPIYEQIKDNIKQLIITGALKEGEKLPSVRELAQTTSINPNTIQKAYKDLESEGFIYSVLGRGNFVAAPPVKKDQERIDSLMASIRPLIRELHYLGLTRQEILELMEHAISADKEGESHD</sequence>
<organism evidence="5 6">
    <name type="scientific">Thermoclostridium caenicola</name>
    <dbReference type="NCBI Taxonomy" id="659425"/>
    <lineage>
        <taxon>Bacteria</taxon>
        <taxon>Bacillati</taxon>
        <taxon>Bacillota</taxon>
        <taxon>Clostridia</taxon>
        <taxon>Eubacteriales</taxon>
        <taxon>Oscillospiraceae</taxon>
        <taxon>Thermoclostridium</taxon>
    </lineage>
</organism>
<dbReference type="SMART" id="SM00345">
    <property type="entry name" value="HTH_GNTR"/>
    <property type="match status" value="1"/>
</dbReference>
<dbReference type="InterPro" id="IPR000524">
    <property type="entry name" value="Tscrpt_reg_HTH_GntR"/>
</dbReference>
<accession>A0A1M6BUG9</accession>
<dbReference type="EMBL" id="FQZP01000003">
    <property type="protein sequence ID" value="SHI52405.1"/>
    <property type="molecule type" value="Genomic_DNA"/>
</dbReference>
<dbReference type="AlphaFoldDB" id="A0A1M6BUG9"/>
<reference evidence="5 6" key="1">
    <citation type="submission" date="2016-11" db="EMBL/GenBank/DDBJ databases">
        <authorList>
            <person name="Varghese N."/>
            <person name="Submissions S."/>
        </authorList>
    </citation>
    <scope>NUCLEOTIDE SEQUENCE [LARGE SCALE GENOMIC DNA]</scope>
    <source>
        <strain evidence="5 6">DSM 19027</strain>
    </source>
</reference>
<evidence type="ECO:0000256" key="2">
    <source>
        <dbReference type="ARBA" id="ARBA00023125"/>
    </source>
</evidence>
<protein>
    <submittedName>
        <fullName evidence="5">GntR family transcriptional regulator</fullName>
    </submittedName>
</protein>
<dbReference type="Proteomes" id="UP000324781">
    <property type="component" value="Unassembled WGS sequence"/>
</dbReference>
<keyword evidence="2" id="KW-0238">DNA-binding</keyword>
<keyword evidence="6" id="KW-1185">Reference proteome</keyword>
<proteinExistence type="predicted"/>